<sequence length="71" mass="7768">MSADQLEQLRDVVRNTSAMRDVCARDIADRCMAGDTTSEAFASAMRVYQNLTAELSDSQIRLGAALAEPRC</sequence>
<evidence type="ECO:0000313" key="1">
    <source>
        <dbReference type="EMBL" id="QDH85781.1"/>
    </source>
</evidence>
<gene>
    <name evidence="1" type="ORF">AGM4_0032</name>
</gene>
<evidence type="ECO:0000313" key="2">
    <source>
        <dbReference type="Proteomes" id="UP000500865"/>
    </source>
</evidence>
<accession>A0A7D0GHE5</accession>
<dbReference type="Proteomes" id="UP000500865">
    <property type="component" value="Genome"/>
</dbReference>
<name>A0A7D0GHE5_9CAUD</name>
<organism evidence="1 2">
    <name type="scientific">Brevibacterium phage AGM4</name>
    <dbReference type="NCBI Taxonomy" id="2591421"/>
    <lineage>
        <taxon>Viruses</taxon>
        <taxon>Duplodnaviria</taxon>
        <taxon>Heunggongvirae</taxon>
        <taxon>Uroviricota</taxon>
        <taxon>Caudoviricetes</taxon>
        <taxon>Agmunavirus</taxon>
        <taxon>Agmunavirus AGM1</taxon>
    </lineage>
</organism>
<dbReference type="EMBL" id="MN023179">
    <property type="protein sequence ID" value="QDH85781.1"/>
    <property type="molecule type" value="Genomic_DNA"/>
</dbReference>
<reference evidence="1 2" key="1">
    <citation type="submission" date="2019-06" db="EMBL/GenBank/DDBJ databases">
        <title>DNA tandem repeats contribute to Brevibacterium aurantiacum phages genetic diversity.</title>
        <authorList>
            <person name="de Melo A.G."/>
            <person name="Rousseau G.M."/>
            <person name="Tremblay D.M."/>
            <person name="Labrie S.J."/>
            <person name="Moineau S."/>
        </authorList>
    </citation>
    <scope>NUCLEOTIDE SEQUENCE [LARGE SCALE GENOMIC DNA]</scope>
</reference>
<proteinExistence type="predicted"/>
<protein>
    <submittedName>
        <fullName evidence="1">Uncharacterized protein</fullName>
    </submittedName>
</protein>